<gene>
    <name evidence="4" type="ORF">KHLLAP_LOCUS850</name>
</gene>
<dbReference type="InterPro" id="IPR013087">
    <property type="entry name" value="Znf_C2H2_type"/>
</dbReference>
<dbReference type="EMBL" id="CAUWAG010000003">
    <property type="protein sequence ID" value="CAJ2500382.1"/>
    <property type="molecule type" value="Genomic_DNA"/>
</dbReference>
<evidence type="ECO:0000313" key="4">
    <source>
        <dbReference type="EMBL" id="CAJ2500382.1"/>
    </source>
</evidence>
<sequence length="249" mass="27394">MPPGTMIPGMPLVGHGMLMQQPPETPQPGPKNFSCSTSEKRVARRSDLARHERTHSGHRPHVCDHESCGKQVRNELRNKAYYNLYPASTETAACVDLLTQAGAVAVIVGTTKLGYSRQQRSLPSVSTTKHRGTRVAMATRLLREAAAREKLINIRLRRVARGLIALLTVKMLFLGSLPITLLPGSLLFSEHLELSILTADDAKEGNTPAVNNQREPTIEQENKERKPIVEQEPIAAVHDALHHHTPANA</sequence>
<feature type="region of interest" description="Disordered" evidence="2">
    <location>
        <begin position="1"/>
        <end position="36"/>
    </location>
</feature>
<feature type="region of interest" description="Disordered" evidence="2">
    <location>
        <begin position="203"/>
        <end position="225"/>
    </location>
</feature>
<name>A0AAI8V998_9PEZI</name>
<reference evidence="4" key="1">
    <citation type="submission" date="2023-10" db="EMBL/GenBank/DDBJ databases">
        <authorList>
            <person name="Hackl T."/>
        </authorList>
    </citation>
    <scope>NUCLEOTIDE SEQUENCE</scope>
</reference>
<dbReference type="GO" id="GO:0008270">
    <property type="term" value="F:zinc ion binding"/>
    <property type="evidence" value="ECO:0007669"/>
    <property type="project" value="UniProtKB-KW"/>
</dbReference>
<dbReference type="Gene3D" id="3.30.160.60">
    <property type="entry name" value="Classic Zinc Finger"/>
    <property type="match status" value="1"/>
</dbReference>
<feature type="domain" description="C2H2-type" evidence="3">
    <location>
        <begin position="33"/>
        <end position="60"/>
    </location>
</feature>
<keyword evidence="1" id="KW-0862">Zinc</keyword>
<keyword evidence="1" id="KW-0479">Metal-binding</keyword>
<proteinExistence type="predicted"/>
<accession>A0AAI8V998</accession>
<keyword evidence="1" id="KW-0863">Zinc-finger</keyword>
<evidence type="ECO:0000313" key="5">
    <source>
        <dbReference type="Proteomes" id="UP001295740"/>
    </source>
</evidence>
<evidence type="ECO:0000256" key="1">
    <source>
        <dbReference type="PROSITE-ProRule" id="PRU00042"/>
    </source>
</evidence>
<dbReference type="InterPro" id="IPR036236">
    <property type="entry name" value="Znf_C2H2_sf"/>
</dbReference>
<organism evidence="4 5">
    <name type="scientific">Anthostomella pinea</name>
    <dbReference type="NCBI Taxonomy" id="933095"/>
    <lineage>
        <taxon>Eukaryota</taxon>
        <taxon>Fungi</taxon>
        <taxon>Dikarya</taxon>
        <taxon>Ascomycota</taxon>
        <taxon>Pezizomycotina</taxon>
        <taxon>Sordariomycetes</taxon>
        <taxon>Xylariomycetidae</taxon>
        <taxon>Xylariales</taxon>
        <taxon>Xylariaceae</taxon>
        <taxon>Anthostomella</taxon>
    </lineage>
</organism>
<dbReference type="PROSITE" id="PS50157">
    <property type="entry name" value="ZINC_FINGER_C2H2_2"/>
    <property type="match status" value="1"/>
</dbReference>
<comment type="caution">
    <text evidence="4">The sequence shown here is derived from an EMBL/GenBank/DDBJ whole genome shotgun (WGS) entry which is preliminary data.</text>
</comment>
<dbReference type="SUPFAM" id="SSF57667">
    <property type="entry name" value="beta-beta-alpha zinc fingers"/>
    <property type="match status" value="1"/>
</dbReference>
<feature type="compositionally biased region" description="Basic and acidic residues" evidence="2">
    <location>
        <begin position="216"/>
        <end position="225"/>
    </location>
</feature>
<evidence type="ECO:0000256" key="2">
    <source>
        <dbReference type="SAM" id="MobiDB-lite"/>
    </source>
</evidence>
<evidence type="ECO:0000259" key="3">
    <source>
        <dbReference type="PROSITE" id="PS50157"/>
    </source>
</evidence>
<dbReference type="AlphaFoldDB" id="A0AAI8V998"/>
<protein>
    <submittedName>
        <fullName evidence="4">Uu.00g032350.m01.CDS01</fullName>
    </submittedName>
</protein>
<keyword evidence="5" id="KW-1185">Reference proteome</keyword>
<dbReference type="Proteomes" id="UP001295740">
    <property type="component" value="Unassembled WGS sequence"/>
</dbReference>